<evidence type="ECO:0000313" key="4">
    <source>
        <dbReference type="Proteomes" id="UP000054624"/>
    </source>
</evidence>
<keyword evidence="4" id="KW-1185">Reference proteome</keyword>
<dbReference type="AlphaFoldDB" id="A0A157ZVC8"/>
<dbReference type="Pfam" id="PF04909">
    <property type="entry name" value="Amidohydro_2"/>
    <property type="match status" value="1"/>
</dbReference>
<dbReference type="RefSeq" id="WP_061159290.1">
    <property type="nucleotide sequence ID" value="NZ_FCOI02000003.1"/>
</dbReference>
<reference evidence="4" key="1">
    <citation type="submission" date="2016-01" db="EMBL/GenBank/DDBJ databases">
        <authorList>
            <person name="Peeters Charlotte."/>
        </authorList>
    </citation>
    <scope>NUCLEOTIDE SEQUENCE [LARGE SCALE GENOMIC DNA]</scope>
</reference>
<name>A0A157ZVC8_9BURK</name>
<sequence>MMQERIEALRERFLESGDDADLPIVDAHHHFWDVSRNYHPWLRDLPRIAFRYGDYASICKNFLPDDYFAQAGNHRIVKTVMMEGEWDPRDVLGEARWATALHERTGLPNAMAAQIWLDRDDIADVIDAYREMPLVRSVRHKPKSVPRAEHRADFAAPGSMRCERWRRAYALLAQSGLMFELQAPWWHFDEAAELARDFPQMQIIVNHAGLPSDRSDEALAAWRAALDALAQWPNVWLKISGIGEAGVSWSVARNGRVVRDAIASFGVERCLFASNFPVDSLVVTLDELFTGFKTIVAERTREERLALFFDNASALYRI</sequence>
<accession>A0A157ZVC8</accession>
<dbReference type="PANTHER" id="PTHR43569:SF1">
    <property type="entry name" value="BLL3371 PROTEIN"/>
    <property type="match status" value="1"/>
</dbReference>
<dbReference type="InterPro" id="IPR052350">
    <property type="entry name" value="Metallo-dep_Lactonases"/>
</dbReference>
<evidence type="ECO:0000259" key="2">
    <source>
        <dbReference type="Pfam" id="PF04909"/>
    </source>
</evidence>
<protein>
    <submittedName>
        <fullName evidence="3">Amidohydrolase</fullName>
    </submittedName>
</protein>
<dbReference type="GO" id="GO:0016787">
    <property type="term" value="F:hydrolase activity"/>
    <property type="evidence" value="ECO:0007669"/>
    <property type="project" value="InterPro"/>
</dbReference>
<evidence type="ECO:0000256" key="1">
    <source>
        <dbReference type="ARBA" id="ARBA00038310"/>
    </source>
</evidence>
<organism evidence="3 4">
    <name type="scientific">Caballeronia temeraria</name>
    <dbReference type="NCBI Taxonomy" id="1777137"/>
    <lineage>
        <taxon>Bacteria</taxon>
        <taxon>Pseudomonadati</taxon>
        <taxon>Pseudomonadota</taxon>
        <taxon>Betaproteobacteria</taxon>
        <taxon>Burkholderiales</taxon>
        <taxon>Burkholderiaceae</taxon>
        <taxon>Caballeronia</taxon>
    </lineage>
</organism>
<dbReference type="OrthoDB" id="9787654at2"/>
<dbReference type="Gene3D" id="3.20.20.140">
    <property type="entry name" value="Metal-dependent hydrolases"/>
    <property type="match status" value="1"/>
</dbReference>
<comment type="similarity">
    <text evidence="1">Belongs to the metallo-dependent hydrolases superfamily.</text>
</comment>
<dbReference type="EMBL" id="FCOI02000003">
    <property type="protein sequence ID" value="SAK49433.1"/>
    <property type="molecule type" value="Genomic_DNA"/>
</dbReference>
<dbReference type="Proteomes" id="UP000054624">
    <property type="component" value="Unassembled WGS sequence"/>
</dbReference>
<evidence type="ECO:0000313" key="3">
    <source>
        <dbReference type="EMBL" id="SAK49433.1"/>
    </source>
</evidence>
<dbReference type="InterPro" id="IPR032466">
    <property type="entry name" value="Metal_Hydrolase"/>
</dbReference>
<feature type="domain" description="Amidohydrolase-related" evidence="2">
    <location>
        <begin position="25"/>
        <end position="318"/>
    </location>
</feature>
<dbReference type="InterPro" id="IPR006680">
    <property type="entry name" value="Amidohydro-rel"/>
</dbReference>
<dbReference type="PANTHER" id="PTHR43569">
    <property type="entry name" value="AMIDOHYDROLASE"/>
    <property type="match status" value="1"/>
</dbReference>
<dbReference type="STRING" id="1777137.AWB76_01329"/>
<proteinExistence type="inferred from homology"/>
<gene>
    <name evidence="3" type="ORF">AWB76_01329</name>
</gene>
<dbReference type="SUPFAM" id="SSF51556">
    <property type="entry name" value="Metallo-dependent hydrolases"/>
    <property type="match status" value="1"/>
</dbReference>